<keyword evidence="3" id="KW-0472">Membrane</keyword>
<sequence>MERSQGCVWIWFPGRKPYISEVYILTMNSISYQKWEDDQDHPAVDKSQLAWISRGTGWWKKLFPQDLPSKSVSLLLAVILLLSILLIVSLVKGSKTSQELKQLKEEVRTNASMLTKDVGQINKDLTAARKNGSALWTSLGKLENKVGDSHNRLLKLESKHNELSTQMTQALAEAGKDRQDIRSEMFRAVAAVRRGNSSCSPCPDSWLAFEGSCYFFSTNKTHWDQSQQKCAQEQAHLVIVNNLEEQTFLTQNTRGLGYWIGLTATRTRGRVNGYTWVDGSKLTFSYWNIGEPNDSRRNENCIMILYTGRWNDAPCNNLNDNWICEKRQQC</sequence>
<dbReference type="InterPro" id="IPR033989">
    <property type="entry name" value="CD209-like_CTLD"/>
</dbReference>
<keyword evidence="2" id="KW-1015">Disulfide bond</keyword>
<dbReference type="Ensembl" id="ENSSHAT00000033353.1">
    <property type="protein sequence ID" value="ENSSHAP00000030153.1"/>
    <property type="gene ID" value="ENSSHAG00000005535.2"/>
</dbReference>
<feature type="transmembrane region" description="Helical" evidence="3">
    <location>
        <begin position="72"/>
        <end position="91"/>
    </location>
</feature>
<keyword evidence="3" id="KW-1133">Transmembrane helix</keyword>
<name>A0A7N4NYE4_SARHA</name>
<dbReference type="InParanoid" id="A0A7N4NYE4"/>
<dbReference type="FunCoup" id="A0A7N4NYE4">
    <property type="interactions" value="200"/>
</dbReference>
<dbReference type="Gene3D" id="1.10.287.1490">
    <property type="match status" value="1"/>
</dbReference>
<dbReference type="Pfam" id="PF00059">
    <property type="entry name" value="Lectin_C"/>
    <property type="match status" value="1"/>
</dbReference>
<organism evidence="5 6">
    <name type="scientific">Sarcophilus harrisii</name>
    <name type="common">Tasmanian devil</name>
    <name type="synonym">Sarcophilus laniarius</name>
    <dbReference type="NCBI Taxonomy" id="9305"/>
    <lineage>
        <taxon>Eukaryota</taxon>
        <taxon>Metazoa</taxon>
        <taxon>Chordata</taxon>
        <taxon>Craniata</taxon>
        <taxon>Vertebrata</taxon>
        <taxon>Euteleostomi</taxon>
        <taxon>Mammalia</taxon>
        <taxon>Metatheria</taxon>
        <taxon>Dasyuromorphia</taxon>
        <taxon>Dasyuridae</taxon>
        <taxon>Sarcophilus</taxon>
    </lineage>
</organism>
<keyword evidence="1" id="KW-0430">Lectin</keyword>
<gene>
    <name evidence="5" type="primary">CLEC4G</name>
</gene>
<dbReference type="PROSITE" id="PS00615">
    <property type="entry name" value="C_TYPE_LECTIN_1"/>
    <property type="match status" value="1"/>
</dbReference>
<dbReference type="Gene3D" id="3.10.100.10">
    <property type="entry name" value="Mannose-Binding Protein A, subunit A"/>
    <property type="match status" value="1"/>
</dbReference>
<evidence type="ECO:0000313" key="5">
    <source>
        <dbReference type="Ensembl" id="ENSSHAP00000030153.1"/>
    </source>
</evidence>
<evidence type="ECO:0000256" key="1">
    <source>
        <dbReference type="ARBA" id="ARBA00022734"/>
    </source>
</evidence>
<dbReference type="Proteomes" id="UP000007648">
    <property type="component" value="Unassembled WGS sequence"/>
</dbReference>
<dbReference type="AlphaFoldDB" id="A0A7N4NYE4"/>
<keyword evidence="6" id="KW-1185">Reference proteome</keyword>
<dbReference type="InterPro" id="IPR050111">
    <property type="entry name" value="C-type_lectin/snaclec_domain"/>
</dbReference>
<proteinExistence type="predicted"/>
<dbReference type="InterPro" id="IPR001304">
    <property type="entry name" value="C-type_lectin-like"/>
</dbReference>
<dbReference type="PANTHER" id="PTHR22803">
    <property type="entry name" value="MANNOSE, PHOSPHOLIPASE, LECTIN RECEPTOR RELATED"/>
    <property type="match status" value="1"/>
</dbReference>
<keyword evidence="3" id="KW-0812">Transmembrane</keyword>
<evidence type="ECO:0000259" key="4">
    <source>
        <dbReference type="PROSITE" id="PS50041"/>
    </source>
</evidence>
<protein>
    <submittedName>
        <fullName evidence="5">C-type lectin domain family 4 member G</fullName>
    </submittedName>
</protein>
<evidence type="ECO:0000256" key="3">
    <source>
        <dbReference type="SAM" id="Phobius"/>
    </source>
</evidence>
<reference evidence="5 6" key="1">
    <citation type="journal article" date="2011" name="Proc. Natl. Acad. Sci. U.S.A.">
        <title>Genetic diversity and population structure of the endangered marsupial Sarcophilus harrisii (Tasmanian devil).</title>
        <authorList>
            <person name="Miller W."/>
            <person name="Hayes V.M."/>
            <person name="Ratan A."/>
            <person name="Petersen D.C."/>
            <person name="Wittekindt N.E."/>
            <person name="Miller J."/>
            <person name="Walenz B."/>
            <person name="Knight J."/>
            <person name="Qi J."/>
            <person name="Zhao F."/>
            <person name="Wang Q."/>
            <person name="Bedoya-Reina O.C."/>
            <person name="Katiyar N."/>
            <person name="Tomsho L.P."/>
            <person name="Kasson L.M."/>
            <person name="Hardie R.A."/>
            <person name="Woodbridge P."/>
            <person name="Tindall E.A."/>
            <person name="Bertelsen M.F."/>
            <person name="Dixon D."/>
            <person name="Pyecroft S."/>
            <person name="Helgen K.M."/>
            <person name="Lesk A.M."/>
            <person name="Pringle T.H."/>
            <person name="Patterson N."/>
            <person name="Zhang Y."/>
            <person name="Kreiss A."/>
            <person name="Woods G.M."/>
            <person name="Jones M.E."/>
            <person name="Schuster S.C."/>
        </authorList>
    </citation>
    <scope>NUCLEOTIDE SEQUENCE [LARGE SCALE GENOMIC DNA]</scope>
</reference>
<feature type="domain" description="C-type lectin" evidence="4">
    <location>
        <begin position="209"/>
        <end position="316"/>
    </location>
</feature>
<dbReference type="SMART" id="SM00034">
    <property type="entry name" value="CLECT"/>
    <property type="match status" value="1"/>
</dbReference>
<evidence type="ECO:0000256" key="2">
    <source>
        <dbReference type="ARBA" id="ARBA00023157"/>
    </source>
</evidence>
<reference evidence="5" key="3">
    <citation type="submission" date="2025-09" db="UniProtKB">
        <authorList>
            <consortium name="Ensembl"/>
        </authorList>
    </citation>
    <scope>IDENTIFICATION</scope>
</reference>
<dbReference type="GO" id="GO:0030246">
    <property type="term" value="F:carbohydrate binding"/>
    <property type="evidence" value="ECO:0007669"/>
    <property type="project" value="UniProtKB-KW"/>
</dbReference>
<dbReference type="CDD" id="cd03590">
    <property type="entry name" value="CLECT_DC-SIGN_like"/>
    <property type="match status" value="1"/>
</dbReference>
<dbReference type="GeneTree" id="ENSGT00940000161836"/>
<reference evidence="5" key="2">
    <citation type="submission" date="2025-08" db="UniProtKB">
        <authorList>
            <consortium name="Ensembl"/>
        </authorList>
    </citation>
    <scope>IDENTIFICATION</scope>
</reference>
<dbReference type="SUPFAM" id="SSF56436">
    <property type="entry name" value="C-type lectin-like"/>
    <property type="match status" value="1"/>
</dbReference>
<accession>A0A7N4NYE4</accession>
<evidence type="ECO:0000313" key="6">
    <source>
        <dbReference type="Proteomes" id="UP000007648"/>
    </source>
</evidence>
<dbReference type="InterPro" id="IPR016187">
    <property type="entry name" value="CTDL_fold"/>
</dbReference>
<dbReference type="InterPro" id="IPR016186">
    <property type="entry name" value="C-type_lectin-like/link_sf"/>
</dbReference>
<dbReference type="InterPro" id="IPR018378">
    <property type="entry name" value="C-type_lectin_CS"/>
</dbReference>
<dbReference type="PROSITE" id="PS50041">
    <property type="entry name" value="C_TYPE_LECTIN_2"/>
    <property type="match status" value="1"/>
</dbReference>